<accession>A0A3N6PP73</accession>
<keyword evidence="4" id="KW-1185">Reference proteome</keyword>
<dbReference type="NCBIfam" id="TIGR04155">
    <property type="entry name" value="cyano_PEP"/>
    <property type="match status" value="1"/>
</dbReference>
<dbReference type="Pfam" id="PF07589">
    <property type="entry name" value="PEP-CTERM"/>
    <property type="match status" value="1"/>
</dbReference>
<proteinExistence type="predicted"/>
<feature type="domain" description="Ice-binding protein C-terminal" evidence="2">
    <location>
        <begin position="201"/>
        <end position="223"/>
    </location>
</feature>
<dbReference type="NCBIfam" id="TIGR02595">
    <property type="entry name" value="PEP_CTERM"/>
    <property type="match status" value="1"/>
</dbReference>
<feature type="chain" id="PRO_5018047812" evidence="1">
    <location>
        <begin position="35"/>
        <end position="226"/>
    </location>
</feature>
<protein>
    <submittedName>
        <fullName evidence="3">PEP-CTERM sorting domain-containing protein</fullName>
    </submittedName>
</protein>
<evidence type="ECO:0000259" key="2">
    <source>
        <dbReference type="Pfam" id="PF07589"/>
    </source>
</evidence>
<dbReference type="Proteomes" id="UP000269154">
    <property type="component" value="Unassembled WGS sequence"/>
</dbReference>
<evidence type="ECO:0000256" key="1">
    <source>
        <dbReference type="SAM" id="SignalP"/>
    </source>
</evidence>
<comment type="caution">
    <text evidence="3">The sequence shown here is derived from an EMBL/GenBank/DDBJ whole genome shotgun (WGS) entry which is preliminary data.</text>
</comment>
<name>A0A3N6PP73_9CYAN</name>
<keyword evidence="1" id="KW-0732">Signal</keyword>
<dbReference type="InterPro" id="IPR013424">
    <property type="entry name" value="Ice-binding_C"/>
</dbReference>
<dbReference type="RefSeq" id="WP_124155130.1">
    <property type="nucleotide sequence ID" value="NZ_CAWOLW010000044.1"/>
</dbReference>
<dbReference type="EMBL" id="RCBY01000138">
    <property type="protein sequence ID" value="RQH34187.1"/>
    <property type="molecule type" value="Genomic_DNA"/>
</dbReference>
<dbReference type="AlphaFoldDB" id="A0A3N6PP73"/>
<reference evidence="3 4" key="1">
    <citation type="journal article" date="2018" name="ACS Chem. Biol.">
        <title>Ketoreductase domain dysfunction expands chemodiversity: malyngamide biosynthesis in the cyanobacterium Okeania hirsuta.</title>
        <authorList>
            <person name="Moss N.A."/>
            <person name="Leao T."/>
            <person name="Rankin M."/>
            <person name="McCullough T.M."/>
            <person name="Qu P."/>
            <person name="Korobeynikov A."/>
            <person name="Smith J.L."/>
            <person name="Gerwick L."/>
            <person name="Gerwick W.H."/>
        </authorList>
    </citation>
    <scope>NUCLEOTIDE SEQUENCE [LARGE SCALE GENOMIC DNA]</scope>
    <source>
        <strain evidence="3 4">PAB10Feb10-1</strain>
    </source>
</reference>
<evidence type="ECO:0000313" key="4">
    <source>
        <dbReference type="Proteomes" id="UP000269154"/>
    </source>
</evidence>
<feature type="signal peptide" evidence="1">
    <location>
        <begin position="1"/>
        <end position="34"/>
    </location>
</feature>
<dbReference type="InterPro" id="IPR026374">
    <property type="entry name" value="Cyano_PEP"/>
</dbReference>
<organism evidence="3 4">
    <name type="scientific">Okeania hirsuta</name>
    <dbReference type="NCBI Taxonomy" id="1458930"/>
    <lineage>
        <taxon>Bacteria</taxon>
        <taxon>Bacillati</taxon>
        <taxon>Cyanobacteriota</taxon>
        <taxon>Cyanophyceae</taxon>
        <taxon>Oscillatoriophycideae</taxon>
        <taxon>Oscillatoriales</taxon>
        <taxon>Microcoleaceae</taxon>
        <taxon>Okeania</taxon>
    </lineage>
</organism>
<evidence type="ECO:0000313" key="3">
    <source>
        <dbReference type="EMBL" id="RQH34187.1"/>
    </source>
</evidence>
<sequence>MKQFSLLQKLLPVGISLGMLSVPLSLVVSPSARAATFTPGECGRLTGSEIPMGSITCFDKTFSNFELIAEFDIPAGAQIIIGVASDGETFELELDPGQTLGSFTGTATYDVTIANPDFFFDQVGLNSDVTSGGVEAQVTDGSGGTGNLLLELVSSDGNSVTPTPIPGPTMYQFISVMNTVSIPEGGTFDGFKNTFTQKRVTPEPGTILGLLAVGGLGLGLKRKKQA</sequence>
<gene>
    <name evidence="3" type="ORF">D5R40_21090</name>
</gene>